<proteinExistence type="predicted"/>
<reference evidence="2 3" key="1">
    <citation type="submission" date="2019-09" db="EMBL/GenBank/DDBJ databases">
        <title>Draft genome sequences of 48 bacterial type strains from the CCUG.</title>
        <authorList>
            <person name="Tunovic T."/>
            <person name="Pineiro-Iglesias B."/>
            <person name="Unosson C."/>
            <person name="Inganas E."/>
            <person name="Ohlen M."/>
            <person name="Cardew S."/>
            <person name="Jensie-Markopoulos S."/>
            <person name="Salva-Serra F."/>
            <person name="Jaen-Luchoro D."/>
            <person name="Karlsson R."/>
            <person name="Svensson-Stadler L."/>
            <person name="Chun J."/>
            <person name="Moore E."/>
        </authorList>
    </citation>
    <scope>NUCLEOTIDE SEQUENCE [LARGE SCALE GENOMIC DNA]</scope>
    <source>
        <strain evidence="2 3">CCUG 30977</strain>
    </source>
</reference>
<gene>
    <name evidence="2" type="ORF">F7Q92_16070</name>
</gene>
<dbReference type="AlphaFoldDB" id="A0A643F8K6"/>
<dbReference type="EMBL" id="VZPB01000044">
    <property type="protein sequence ID" value="KAB0577783.1"/>
    <property type="molecule type" value="Genomic_DNA"/>
</dbReference>
<keyword evidence="1" id="KW-1133">Transmembrane helix</keyword>
<name>A0A643F8K6_IDEDE</name>
<feature type="transmembrane region" description="Helical" evidence="1">
    <location>
        <begin position="51"/>
        <end position="74"/>
    </location>
</feature>
<keyword evidence="1" id="KW-0472">Membrane</keyword>
<dbReference type="Proteomes" id="UP000430120">
    <property type="component" value="Unassembled WGS sequence"/>
</dbReference>
<comment type="caution">
    <text evidence="2">The sequence shown here is derived from an EMBL/GenBank/DDBJ whole genome shotgun (WGS) entry which is preliminary data.</text>
</comment>
<sequence length="159" mass="17277">MRRAVFLLSFFVVVAATMSGIVSWVPGIERVSAGLRWWLGLLRRFSDPIPSIISMHIPLVLRLLLSLIFAILVVRRLVAFGRERRFNIPNAYSGVPYALLCLSAVSLVAGVIALVAVTLFPLGDLMVAIRILNPAMLLAPLAIAWGEIKSIGSSNQASP</sequence>
<evidence type="ECO:0000313" key="3">
    <source>
        <dbReference type="Proteomes" id="UP000430120"/>
    </source>
</evidence>
<keyword evidence="3" id="KW-1185">Reference proteome</keyword>
<feature type="transmembrane region" description="Helical" evidence="1">
    <location>
        <begin position="125"/>
        <end position="145"/>
    </location>
</feature>
<feature type="transmembrane region" description="Helical" evidence="1">
    <location>
        <begin position="95"/>
        <end position="119"/>
    </location>
</feature>
<evidence type="ECO:0000313" key="2">
    <source>
        <dbReference type="EMBL" id="KAB0577783.1"/>
    </source>
</evidence>
<evidence type="ECO:0000256" key="1">
    <source>
        <dbReference type="SAM" id="Phobius"/>
    </source>
</evidence>
<organism evidence="2 3">
    <name type="scientific">Ideonella dechloratans</name>
    <dbReference type="NCBI Taxonomy" id="36863"/>
    <lineage>
        <taxon>Bacteria</taxon>
        <taxon>Pseudomonadati</taxon>
        <taxon>Pseudomonadota</taxon>
        <taxon>Betaproteobacteria</taxon>
        <taxon>Burkholderiales</taxon>
        <taxon>Sphaerotilaceae</taxon>
        <taxon>Ideonella</taxon>
    </lineage>
</organism>
<protein>
    <submittedName>
        <fullName evidence="2">Uncharacterized protein</fullName>
    </submittedName>
</protein>
<accession>A0A643F8K6</accession>
<dbReference type="RefSeq" id="WP_151125121.1">
    <property type="nucleotide sequence ID" value="NZ_CP088082.1"/>
</dbReference>
<keyword evidence="1" id="KW-0812">Transmembrane</keyword>